<keyword evidence="3" id="KW-1133">Transmembrane helix</keyword>
<dbReference type="SUPFAM" id="SSF81338">
    <property type="entry name" value="Aquaporin-like"/>
    <property type="match status" value="1"/>
</dbReference>
<dbReference type="InterPro" id="IPR023271">
    <property type="entry name" value="Aquaporin-like"/>
</dbReference>
<dbReference type="GO" id="GO:0005737">
    <property type="term" value="C:cytoplasm"/>
    <property type="evidence" value="ECO:0007669"/>
    <property type="project" value="TreeGrafter"/>
</dbReference>
<dbReference type="GeneTree" id="ENSGT00530000063816"/>
<reference evidence="5" key="1">
    <citation type="submission" date="2025-08" db="UniProtKB">
        <authorList>
            <consortium name="Ensembl"/>
        </authorList>
    </citation>
    <scope>IDENTIFICATION</scope>
</reference>
<evidence type="ECO:0000256" key="2">
    <source>
        <dbReference type="ARBA" id="ARBA00022692"/>
    </source>
</evidence>
<name>A0A8C7WV39_9TELE</name>
<dbReference type="InterPro" id="IPR051883">
    <property type="entry name" value="AQP11/12_channel"/>
</dbReference>
<dbReference type="Ensembl" id="ENSOSIT00000004105.1">
    <property type="protein sequence ID" value="ENSOSIP00000003834.1"/>
    <property type="gene ID" value="ENSOSIG00000002571.1"/>
</dbReference>
<keyword evidence="6" id="KW-1185">Reference proteome</keyword>
<reference evidence="5" key="2">
    <citation type="submission" date="2025-09" db="UniProtKB">
        <authorList>
            <consortium name="Ensembl"/>
        </authorList>
    </citation>
    <scope>IDENTIFICATION</scope>
</reference>
<dbReference type="AlphaFoldDB" id="A0A8C7WV39"/>
<keyword evidence="4" id="KW-0472">Membrane</keyword>
<comment type="subcellular location">
    <subcellularLocation>
        <location evidence="1">Membrane</location>
        <topology evidence="1">Multi-pass membrane protein</topology>
    </subcellularLocation>
</comment>
<keyword evidence="2" id="KW-0812">Transmembrane</keyword>
<protein>
    <submittedName>
        <fullName evidence="5">Aquaporin 11</fullName>
    </submittedName>
</protein>
<dbReference type="GO" id="GO:0015267">
    <property type="term" value="F:channel activity"/>
    <property type="evidence" value="ECO:0007669"/>
    <property type="project" value="TreeGrafter"/>
</dbReference>
<dbReference type="Gene3D" id="1.20.1080.10">
    <property type="entry name" value="Glycerol uptake facilitator protein"/>
    <property type="match status" value="1"/>
</dbReference>
<evidence type="ECO:0000313" key="5">
    <source>
        <dbReference type="Ensembl" id="ENSOSIP00000003834.1"/>
    </source>
</evidence>
<dbReference type="Proteomes" id="UP000694383">
    <property type="component" value="Unplaced"/>
</dbReference>
<organism evidence="5 6">
    <name type="scientific">Oryzias sinensis</name>
    <name type="common">Chinese medaka</name>
    <dbReference type="NCBI Taxonomy" id="183150"/>
    <lineage>
        <taxon>Eukaryota</taxon>
        <taxon>Metazoa</taxon>
        <taxon>Chordata</taxon>
        <taxon>Craniata</taxon>
        <taxon>Vertebrata</taxon>
        <taxon>Euteleostomi</taxon>
        <taxon>Actinopterygii</taxon>
        <taxon>Neopterygii</taxon>
        <taxon>Teleostei</taxon>
        <taxon>Neoteleostei</taxon>
        <taxon>Acanthomorphata</taxon>
        <taxon>Ovalentaria</taxon>
        <taxon>Atherinomorphae</taxon>
        <taxon>Beloniformes</taxon>
        <taxon>Adrianichthyidae</taxon>
        <taxon>Oryziinae</taxon>
        <taxon>Oryzias</taxon>
    </lineage>
</organism>
<dbReference type="PANTHER" id="PTHR21191">
    <property type="entry name" value="AQUAPORIN"/>
    <property type="match status" value="1"/>
</dbReference>
<evidence type="ECO:0000256" key="4">
    <source>
        <dbReference type="ARBA" id="ARBA00023136"/>
    </source>
</evidence>
<accession>A0A8C7WV39</accession>
<dbReference type="PANTHER" id="PTHR21191:SF7">
    <property type="entry name" value="AQUAPORIN-11"/>
    <property type="match status" value="1"/>
</dbReference>
<proteinExistence type="predicted"/>
<dbReference type="GO" id="GO:0016020">
    <property type="term" value="C:membrane"/>
    <property type="evidence" value="ECO:0007669"/>
    <property type="project" value="UniProtKB-SubCell"/>
</dbReference>
<evidence type="ECO:0000256" key="3">
    <source>
        <dbReference type="ARBA" id="ARBA00022989"/>
    </source>
</evidence>
<sequence length="216" mass="23047">ASLLVIVGWCLFICRATLRRAGARVLAGAGWIYLLEAVSTFQLCCCTHELKLLGEVAQPEPVLGLTLTYMMTVVHVMTFREATCNPAAALEKLCRGTSSVKVAGRVVACQFGAALAARFFARSVWSLGLSDIHTRHQKFGFRCFDPLGGTVLEAAGAELACAFAFQAAVRHAHKVDEKLRVHVIAGVVTVAVYAGDNFSKSNSKNILGGCVNGSCL</sequence>
<evidence type="ECO:0000313" key="6">
    <source>
        <dbReference type="Proteomes" id="UP000694383"/>
    </source>
</evidence>
<evidence type="ECO:0000256" key="1">
    <source>
        <dbReference type="ARBA" id="ARBA00004141"/>
    </source>
</evidence>